<dbReference type="EMBL" id="CP003697">
    <property type="protein sequence ID" value="AGF73015.1"/>
    <property type="molecule type" value="Genomic_DNA"/>
</dbReference>
<sequence length="150" mass="16582">MTTIAPSLARWLSAADSSARLDPWESPDATPLDLDLDFALVADDRSDVTRTAVLTVSGMPKTLRPRIETAMVVCVPSEPELSAPTEDPFTASWFTSWWRDRPAERAREDGVLLECRQVLTGSAAELDRLRIVVEGLADEYCFSGDLRIVD</sequence>
<dbReference type="PATRIC" id="fig|1121362.3.peg.2037"/>
<accession>M1NZU5</accession>
<evidence type="ECO:0000313" key="2">
    <source>
        <dbReference type="Proteomes" id="UP000011723"/>
    </source>
</evidence>
<reference evidence="1 2" key="1">
    <citation type="journal article" date="2012" name="Stand. Genomic Sci.">
        <title>Genome sequence of the halotolerant bacterium Corynebacterium halotolerans type strain YIM 70093(T) (= DSM 44683(T)).</title>
        <authorList>
            <person name="Ruckert C."/>
            <person name="Albersmeier A."/>
            <person name="Al-Dilaimi A."/>
            <person name="Niehaus K."/>
            <person name="Szczepanowski R."/>
            <person name="Kalinowski J."/>
        </authorList>
    </citation>
    <scope>NUCLEOTIDE SEQUENCE [LARGE SCALE GENOMIC DNA]</scope>
    <source>
        <strain evidence="1">YIM 70093</strain>
    </source>
</reference>
<dbReference type="Proteomes" id="UP000011723">
    <property type="component" value="Chromosome"/>
</dbReference>
<dbReference type="OrthoDB" id="4414464at2"/>
<organism evidence="1 2">
    <name type="scientific">Corynebacterium halotolerans YIM 70093 = DSM 44683</name>
    <dbReference type="NCBI Taxonomy" id="1121362"/>
    <lineage>
        <taxon>Bacteria</taxon>
        <taxon>Bacillati</taxon>
        <taxon>Actinomycetota</taxon>
        <taxon>Actinomycetes</taxon>
        <taxon>Mycobacteriales</taxon>
        <taxon>Corynebacteriaceae</taxon>
        <taxon>Corynebacterium</taxon>
    </lineage>
</organism>
<dbReference type="eggNOG" id="ENOG5031IYQ">
    <property type="taxonomic scope" value="Bacteria"/>
</dbReference>
<dbReference type="KEGG" id="chn:A605_10065"/>
<protein>
    <submittedName>
        <fullName evidence="1">Uncharacterized protein</fullName>
    </submittedName>
</protein>
<dbReference type="AlphaFoldDB" id="M1NZU5"/>
<dbReference type="HOGENOM" id="CLU_131983_0_0_11"/>
<gene>
    <name evidence="1" type="ORF">A605_10065</name>
</gene>
<evidence type="ECO:0000313" key="1">
    <source>
        <dbReference type="EMBL" id="AGF73015.1"/>
    </source>
</evidence>
<name>M1NZU5_9CORY</name>
<keyword evidence="2" id="KW-1185">Reference proteome</keyword>
<dbReference type="STRING" id="1121362.A605_10065"/>
<proteinExistence type="predicted"/>
<dbReference type="RefSeq" id="WP_015401434.1">
    <property type="nucleotide sequence ID" value="NC_020302.1"/>
</dbReference>